<feature type="transmembrane region" description="Helical" evidence="1">
    <location>
        <begin position="202"/>
        <end position="221"/>
    </location>
</feature>
<feature type="transmembrane region" description="Helical" evidence="1">
    <location>
        <begin position="345"/>
        <end position="364"/>
    </location>
</feature>
<comment type="caution">
    <text evidence="2">The sequence shown here is derived from an EMBL/GenBank/DDBJ whole genome shotgun (WGS) entry which is preliminary data.</text>
</comment>
<evidence type="ECO:0000256" key="1">
    <source>
        <dbReference type="SAM" id="Phobius"/>
    </source>
</evidence>
<feature type="transmembrane region" description="Helical" evidence="1">
    <location>
        <begin position="85"/>
        <end position="113"/>
    </location>
</feature>
<evidence type="ECO:0000313" key="2">
    <source>
        <dbReference type="EMBL" id="TQR17083.1"/>
    </source>
</evidence>
<dbReference type="EMBL" id="VDGH01000001">
    <property type="protein sequence ID" value="TQR17083.1"/>
    <property type="molecule type" value="Genomic_DNA"/>
</dbReference>
<reference evidence="2 3" key="1">
    <citation type="submission" date="2019-05" db="EMBL/GenBank/DDBJ databases">
        <title>Psychrobacillus vulpis sp. nov., a new species isolated from feces of a red fox that inhabits in The Tablas de Daimiel Natural Park, Albacete, Spain.</title>
        <authorList>
            <person name="Rodriguez M."/>
            <person name="Reina J.C."/>
            <person name="Bejar V."/>
            <person name="Llamas I."/>
        </authorList>
    </citation>
    <scope>NUCLEOTIDE SEQUENCE [LARGE SCALE GENOMIC DNA]</scope>
    <source>
        <strain evidence="2 3">NEAU-3TGS17</strain>
    </source>
</reference>
<dbReference type="AlphaFoldDB" id="A0A544TI18"/>
<dbReference type="OrthoDB" id="2659138at2"/>
<feature type="transmembrane region" description="Helical" evidence="1">
    <location>
        <begin position="260"/>
        <end position="283"/>
    </location>
</feature>
<feature type="transmembrane region" description="Helical" evidence="1">
    <location>
        <begin position="161"/>
        <end position="190"/>
    </location>
</feature>
<keyword evidence="1" id="KW-0472">Membrane</keyword>
<feature type="transmembrane region" description="Helical" evidence="1">
    <location>
        <begin position="518"/>
        <end position="537"/>
    </location>
</feature>
<evidence type="ECO:0000313" key="3">
    <source>
        <dbReference type="Proteomes" id="UP000317316"/>
    </source>
</evidence>
<keyword evidence="3" id="KW-1185">Reference proteome</keyword>
<feature type="transmembrane region" description="Helical" evidence="1">
    <location>
        <begin position="492"/>
        <end position="512"/>
    </location>
</feature>
<proteinExistence type="predicted"/>
<keyword evidence="1" id="KW-0812">Transmembrane</keyword>
<feature type="transmembrane region" description="Helical" evidence="1">
    <location>
        <begin position="134"/>
        <end position="155"/>
    </location>
</feature>
<gene>
    <name evidence="2" type="ORF">FG382_02735</name>
</gene>
<keyword evidence="1" id="KW-1133">Transmembrane helix</keyword>
<dbReference type="Proteomes" id="UP000317316">
    <property type="component" value="Unassembled WGS sequence"/>
</dbReference>
<feature type="transmembrane region" description="Helical" evidence="1">
    <location>
        <begin position="376"/>
        <end position="395"/>
    </location>
</feature>
<name>A0A544TI18_9BACI</name>
<protein>
    <submittedName>
        <fullName evidence="2">Uncharacterized protein</fullName>
    </submittedName>
</protein>
<feature type="transmembrane region" description="Helical" evidence="1">
    <location>
        <begin position="454"/>
        <end position="472"/>
    </location>
</feature>
<feature type="transmembrane region" description="Helical" evidence="1">
    <location>
        <begin position="427"/>
        <end position="448"/>
    </location>
</feature>
<feature type="transmembrane region" description="Helical" evidence="1">
    <location>
        <begin position="62"/>
        <end position="79"/>
    </location>
</feature>
<dbReference type="RefSeq" id="WP_142537325.1">
    <property type="nucleotide sequence ID" value="NZ_BMIE01000002.1"/>
</dbReference>
<organism evidence="2 3">
    <name type="scientific">Psychrobacillus lasiicapitis</name>
    <dbReference type="NCBI Taxonomy" id="1636719"/>
    <lineage>
        <taxon>Bacteria</taxon>
        <taxon>Bacillati</taxon>
        <taxon>Bacillota</taxon>
        <taxon>Bacilli</taxon>
        <taxon>Bacillales</taxon>
        <taxon>Bacillaceae</taxon>
        <taxon>Psychrobacillus</taxon>
    </lineage>
</organism>
<sequence length="547" mass="63191">MDDFTSLRVLDRFKWLFQKLHIDYAVMRKILQLKLTMDGRRMPTVFNGSRVKKEGNQFKKSLWMYGFYGLLLLTPFLFLGDQYIFFMSILFSVLMFIVMTSMVSDFSAVLLDIRDKSILHSKPISPRTLNAAKLVHILIYMFMLTGSFVVIPLIVSIFKHGIVFAVLFLFDIILISCLVVVLTAFVYLFILRFFSGEKLKDMINYVQIILSVAIMVSYQLVARVFEIVNFDISYTFTWWHFFLPPLWYSATFELMLNNNFSIPIIIFTGLAILGPILSILLYIRLMPAFERNLAKLLSDSKRNRKKSLGLNRFWAKVLCRTKEEQTFYLFASLMMKQERELKLKVYPQIGFALIFPFVFIYNNIRSSSFEEMSNGNMFLVIYFSLAMLPTIVPMLKFSGTYKAQWIYGVAPIQNKFSIYSGTLKACLIQYFIPVYLVLSILFILIFSIRILDDLIVVLLAAIAITLISYRLFDAEDYPFSQSHEFMQEMSTFKVLAGVLVVGVFVLVHFIFAKIPFGLLIYIVLLAVGILIGWNKVFPSGTKVGSTS</sequence>
<accession>A0A544TI18</accession>